<organism evidence="1 2">
    <name type="scientific">Mycetomoellerius zeteki</name>
    <dbReference type="NCBI Taxonomy" id="64791"/>
    <lineage>
        <taxon>Eukaryota</taxon>
        <taxon>Metazoa</taxon>
        <taxon>Ecdysozoa</taxon>
        <taxon>Arthropoda</taxon>
        <taxon>Hexapoda</taxon>
        <taxon>Insecta</taxon>
        <taxon>Pterygota</taxon>
        <taxon>Neoptera</taxon>
        <taxon>Endopterygota</taxon>
        <taxon>Hymenoptera</taxon>
        <taxon>Apocrita</taxon>
        <taxon>Aculeata</taxon>
        <taxon>Formicoidea</taxon>
        <taxon>Formicidae</taxon>
        <taxon>Myrmicinae</taxon>
        <taxon>Mycetomoellerius</taxon>
    </lineage>
</organism>
<gene>
    <name evidence="1" type="ORF">ALC60_07992</name>
</gene>
<protein>
    <submittedName>
        <fullName evidence="1">Uncharacterized protein</fullName>
    </submittedName>
</protein>
<evidence type="ECO:0000313" key="1">
    <source>
        <dbReference type="EMBL" id="KYQ52914.1"/>
    </source>
</evidence>
<proteinExistence type="predicted"/>
<sequence length="115" mass="12846">MPSLAAVRSRSFGLVIASRDTIATRLLTTTLDIQEKLVTSKLRPSLAIAADSAISEARRKSHCALNVFRHQIVLREETIALIVLSHIIWSSQKSRALLKGLTKRRILFARSRNVD</sequence>
<dbReference type="EMBL" id="KQ982650">
    <property type="protein sequence ID" value="KYQ52914.1"/>
    <property type="molecule type" value="Genomic_DNA"/>
</dbReference>
<reference evidence="1 2" key="1">
    <citation type="submission" date="2015-09" db="EMBL/GenBank/DDBJ databases">
        <title>Trachymyrmex zeteki WGS genome.</title>
        <authorList>
            <person name="Nygaard S."/>
            <person name="Hu H."/>
            <person name="Boomsma J."/>
            <person name="Zhang G."/>
        </authorList>
    </citation>
    <scope>NUCLEOTIDE SEQUENCE [LARGE SCALE GENOMIC DNA]</scope>
    <source>
        <strain evidence="1">Tzet28-1</strain>
        <tissue evidence="1">Whole body</tissue>
    </source>
</reference>
<evidence type="ECO:0000313" key="2">
    <source>
        <dbReference type="Proteomes" id="UP000075809"/>
    </source>
</evidence>
<name>A0A151WYF1_9HYME</name>
<keyword evidence="2" id="KW-1185">Reference proteome</keyword>
<accession>A0A151WYF1</accession>
<dbReference type="AlphaFoldDB" id="A0A151WYF1"/>
<dbReference type="Proteomes" id="UP000075809">
    <property type="component" value="Unassembled WGS sequence"/>
</dbReference>